<dbReference type="RefSeq" id="WP_011992788.1">
    <property type="nucleotide sequence ID" value="NC_009715.2"/>
</dbReference>
<feature type="transmembrane region" description="Helical" evidence="2">
    <location>
        <begin position="641"/>
        <end position="666"/>
    </location>
</feature>
<gene>
    <name evidence="5" type="ORF">CCV52592_0014</name>
</gene>
<dbReference type="SMART" id="SM00450">
    <property type="entry name" value="RHOD"/>
    <property type="match status" value="1"/>
</dbReference>
<dbReference type="PANTHER" id="PTHR35038:SF6">
    <property type="entry name" value="SURFACE LOCALIZED DECAHEME CYTOCHROME C LIPOPROTEIN"/>
    <property type="match status" value="1"/>
</dbReference>
<evidence type="ECO:0000256" key="3">
    <source>
        <dbReference type="SAM" id="SignalP"/>
    </source>
</evidence>
<accession>A7H0S5</accession>
<dbReference type="Proteomes" id="UP000006380">
    <property type="component" value="Chromosome"/>
</dbReference>
<feature type="transmembrane region" description="Helical" evidence="2">
    <location>
        <begin position="571"/>
        <end position="588"/>
    </location>
</feature>
<keyword evidence="1 3" id="KW-0732">Signal</keyword>
<dbReference type="Gene3D" id="1.10.1130.10">
    <property type="entry name" value="Flavocytochrome C3, Chain A"/>
    <property type="match status" value="1"/>
</dbReference>
<dbReference type="KEGG" id="ccv:CCV52592_0014"/>
<dbReference type="STRING" id="360105.CCV52592_0014"/>
<feature type="signal peptide" evidence="3">
    <location>
        <begin position="1"/>
        <end position="19"/>
    </location>
</feature>
<dbReference type="SUPFAM" id="SSF52821">
    <property type="entry name" value="Rhodanese/Cell cycle control phosphatase"/>
    <property type="match status" value="1"/>
</dbReference>
<evidence type="ECO:0000259" key="4">
    <source>
        <dbReference type="PROSITE" id="PS50206"/>
    </source>
</evidence>
<evidence type="ECO:0000313" key="5">
    <source>
        <dbReference type="EMBL" id="EAU00330.1"/>
    </source>
</evidence>
<keyword evidence="2" id="KW-0812">Transmembrane</keyword>
<dbReference type="Gene3D" id="1.20.950.20">
    <property type="entry name" value="Transmembrane di-heme cytochromes, Chain C"/>
    <property type="match status" value="1"/>
</dbReference>
<feature type="domain" description="Rhodanese" evidence="4">
    <location>
        <begin position="44"/>
        <end position="133"/>
    </location>
</feature>
<dbReference type="SUPFAM" id="SSF48695">
    <property type="entry name" value="Multiheme cytochromes"/>
    <property type="match status" value="1"/>
</dbReference>
<dbReference type="InterPro" id="IPR036873">
    <property type="entry name" value="Rhodanese-like_dom_sf"/>
</dbReference>
<dbReference type="PANTHER" id="PTHR35038">
    <property type="entry name" value="DISSIMILATORY SULFITE REDUCTASE SIRA"/>
    <property type="match status" value="1"/>
</dbReference>
<feature type="transmembrane region" description="Helical" evidence="2">
    <location>
        <begin position="348"/>
        <end position="372"/>
    </location>
</feature>
<dbReference type="OrthoDB" id="9814800at2"/>
<keyword evidence="6" id="KW-1185">Reference proteome</keyword>
<dbReference type="InterPro" id="IPR051829">
    <property type="entry name" value="Multiheme_Cytochr_ET"/>
</dbReference>
<proteinExistence type="predicted"/>
<feature type="transmembrane region" description="Helical" evidence="2">
    <location>
        <begin position="528"/>
        <end position="551"/>
    </location>
</feature>
<evidence type="ECO:0000313" key="6">
    <source>
        <dbReference type="Proteomes" id="UP000006380"/>
    </source>
</evidence>
<dbReference type="HOGENOM" id="CLU_021306_1_0_7"/>
<keyword evidence="2" id="KW-1133">Transmembrane helix</keyword>
<dbReference type="InterPro" id="IPR001763">
    <property type="entry name" value="Rhodanese-like_dom"/>
</dbReference>
<dbReference type="CDD" id="cd00158">
    <property type="entry name" value="RHOD"/>
    <property type="match status" value="1"/>
</dbReference>
<keyword evidence="2" id="KW-0472">Membrane</keyword>
<dbReference type="GO" id="GO:0016491">
    <property type="term" value="F:oxidoreductase activity"/>
    <property type="evidence" value="ECO:0007669"/>
    <property type="project" value="TreeGrafter"/>
</dbReference>
<dbReference type="CDD" id="cd08168">
    <property type="entry name" value="Cytochrom_C3"/>
    <property type="match status" value="2"/>
</dbReference>
<dbReference type="EMBL" id="CP000767">
    <property type="protein sequence ID" value="EAU00330.1"/>
    <property type="molecule type" value="Genomic_DNA"/>
</dbReference>
<dbReference type="PROSITE" id="PS50206">
    <property type="entry name" value="RHODANESE_3"/>
    <property type="match status" value="1"/>
</dbReference>
<name>A7H0S5_CAMC5</name>
<evidence type="ECO:0000256" key="1">
    <source>
        <dbReference type="ARBA" id="ARBA00022729"/>
    </source>
</evidence>
<organism evidence="5 6">
    <name type="scientific">Campylobacter curvus (strain 525.92)</name>
    <dbReference type="NCBI Taxonomy" id="360105"/>
    <lineage>
        <taxon>Bacteria</taxon>
        <taxon>Pseudomonadati</taxon>
        <taxon>Campylobacterota</taxon>
        <taxon>Epsilonproteobacteria</taxon>
        <taxon>Campylobacterales</taxon>
        <taxon>Campylobacteraceae</taxon>
        <taxon>Campylobacter</taxon>
    </lineage>
</organism>
<dbReference type="InterPro" id="IPR036280">
    <property type="entry name" value="Multihaem_cyt_sf"/>
</dbReference>
<dbReference type="Pfam" id="PF00581">
    <property type="entry name" value="Rhodanese"/>
    <property type="match status" value="1"/>
</dbReference>
<sequence>MLKFAKFLFIALMICPAFASMPADVNLGIDGLKPISLNEAENLKAKNAYFLDTNTPVEFKLRHIDGAMNVDANNTASMLPEDKDANIVIYGLNSSSREPNDVALVAKQKGYKNLYFMTNGIEGWVIAGKKTVSSQKTDKLTNKEVTNFHDGVHGRLRFASVPSCRDCHDSPKILYASKAEREELFKDKEFVNDNCKSCHKDVKADFEESVHSPLVTKELKDGRKLPNCTDCHGIHIVDKSGVAKNLKQVSESNCGSCHEKEQSLYHQTFHGKALLLNKPGDAVRVAACFDCHGTHNVMSLDNPKSTINPKNRVKTCGECHPNSNLNFTGFIAHADHTDSENFPLLHSAYVFMTGLVITVFVFFGLHTLLWSIKLIKTRLERPLEWKRAREAAHNDAVTIKRFSAFHIIQHFFMAASFLGLAFSGLPQKFYDAPWAQSMMDMMGGPIMATKIHHISAIIMFAVFFSHIFEIIIVQSKKGSGFFKRLFDADSLMPRWQDFADMKAHFLWFIGKGERPQFDRWTYWEKFDYLAVFWGMFIIGFSGLVLWFPNWFANFLPGWMINLSTLVHSDEALLATGFIFAIHFFNTHFRADRFPMDMVIFSGTLSEQEIKQERAKWYERLAKSGMLEKLYHKNESFGSYKLIAKIAGFAMLITGMIFLFMMIYAYIASLS</sequence>
<dbReference type="Gene3D" id="3.40.250.10">
    <property type="entry name" value="Rhodanese-like domain"/>
    <property type="match status" value="1"/>
</dbReference>
<feature type="transmembrane region" description="Helical" evidence="2">
    <location>
        <begin position="410"/>
        <end position="430"/>
    </location>
</feature>
<feature type="transmembrane region" description="Helical" evidence="2">
    <location>
        <begin position="450"/>
        <end position="473"/>
    </location>
</feature>
<feature type="chain" id="PRO_5002709784" evidence="3">
    <location>
        <begin position="20"/>
        <end position="670"/>
    </location>
</feature>
<protein>
    <submittedName>
        <fullName evidence="5">Cytochrome c family protein</fullName>
    </submittedName>
</protein>
<dbReference type="AlphaFoldDB" id="A7H0S5"/>
<reference evidence="5" key="1">
    <citation type="submission" date="2016-07" db="EMBL/GenBank/DDBJ databases">
        <title>Comparative genomics of the Campylobacter concisus group.</title>
        <authorList>
            <person name="Miller W.G."/>
            <person name="Yee E."/>
            <person name="Chapman M.H."/>
            <person name="Huynh S."/>
            <person name="Bono J.L."/>
            <person name="On S.L.W."/>
            <person name="StLeger J."/>
            <person name="Foster G."/>
            <person name="Parker C.T."/>
        </authorList>
    </citation>
    <scope>NUCLEOTIDE SEQUENCE</scope>
    <source>
        <strain evidence="5">525.92</strain>
    </source>
</reference>
<evidence type="ECO:0000256" key="2">
    <source>
        <dbReference type="SAM" id="Phobius"/>
    </source>
</evidence>